<protein>
    <submittedName>
        <fullName evidence="9">Acyl-CoA dehydrogenase</fullName>
    </submittedName>
</protein>
<evidence type="ECO:0000313" key="10">
    <source>
        <dbReference type="Proteomes" id="UP000309992"/>
    </source>
</evidence>
<dbReference type="SUPFAM" id="SSF47203">
    <property type="entry name" value="Acyl-CoA dehydrogenase C-terminal domain-like"/>
    <property type="match status" value="1"/>
</dbReference>
<evidence type="ECO:0000256" key="5">
    <source>
        <dbReference type="RuleBase" id="RU362125"/>
    </source>
</evidence>
<dbReference type="PANTHER" id="PTHR43884:SF12">
    <property type="entry name" value="ISOVALERYL-COA DEHYDROGENASE, MITOCHONDRIAL-RELATED"/>
    <property type="match status" value="1"/>
</dbReference>
<comment type="caution">
    <text evidence="9">The sequence shown here is derived from an EMBL/GenBank/DDBJ whole genome shotgun (WGS) entry which is preliminary data.</text>
</comment>
<dbReference type="Gene3D" id="1.20.140.10">
    <property type="entry name" value="Butyryl-CoA Dehydrogenase, subunit A, domain 3"/>
    <property type="match status" value="1"/>
</dbReference>
<organism evidence="9 10">
    <name type="scientific">Prauserella endophytica</name>
    <dbReference type="NCBI Taxonomy" id="1592324"/>
    <lineage>
        <taxon>Bacteria</taxon>
        <taxon>Bacillati</taxon>
        <taxon>Actinomycetota</taxon>
        <taxon>Actinomycetes</taxon>
        <taxon>Pseudonocardiales</taxon>
        <taxon>Pseudonocardiaceae</taxon>
        <taxon>Prauserella</taxon>
        <taxon>Prauserella coralliicola group</taxon>
    </lineage>
</organism>
<dbReference type="InterPro" id="IPR009075">
    <property type="entry name" value="AcylCo_DH/oxidase_C"/>
</dbReference>
<reference evidence="9 10" key="1">
    <citation type="journal article" date="2015" name="Antonie Van Leeuwenhoek">
        <title>Prauserella endophytica sp. nov., an endophytic actinobacterium isolated from Tamarix taklamakanensis.</title>
        <authorList>
            <person name="Liu J.M."/>
            <person name="Habden X."/>
            <person name="Guo L."/>
            <person name="Tuo L."/>
            <person name="Jiang Z.K."/>
            <person name="Liu S.W."/>
            <person name="Liu X.F."/>
            <person name="Chen L."/>
            <person name="Li R.F."/>
            <person name="Zhang Y.Q."/>
            <person name="Sun C.H."/>
        </authorList>
    </citation>
    <scope>NUCLEOTIDE SEQUENCE [LARGE SCALE GENOMIC DNA]</scope>
    <source>
        <strain evidence="9 10">CGMCC 4.7182</strain>
    </source>
</reference>
<dbReference type="EMBL" id="SWMS01000011">
    <property type="protein sequence ID" value="TKG69222.1"/>
    <property type="molecule type" value="Genomic_DNA"/>
</dbReference>
<accession>A0ABY2S1W1</accession>
<dbReference type="InterPro" id="IPR006089">
    <property type="entry name" value="Acyl-CoA_DH_CS"/>
</dbReference>
<dbReference type="InterPro" id="IPR006091">
    <property type="entry name" value="Acyl-CoA_Oxase/DH_mid-dom"/>
</dbReference>
<dbReference type="InterPro" id="IPR009100">
    <property type="entry name" value="AcylCoA_DH/oxidase_NM_dom_sf"/>
</dbReference>
<evidence type="ECO:0000313" key="9">
    <source>
        <dbReference type="EMBL" id="TKG69222.1"/>
    </source>
</evidence>
<name>A0ABY2S1W1_9PSEU</name>
<dbReference type="InterPro" id="IPR013786">
    <property type="entry name" value="AcylCoA_DH/ox_N"/>
</dbReference>
<keyword evidence="3 5" id="KW-0285">Flavoprotein</keyword>
<dbReference type="InterPro" id="IPR046373">
    <property type="entry name" value="Acyl-CoA_Oxase/DH_mid-dom_sf"/>
</dbReference>
<dbReference type="PROSITE" id="PS00072">
    <property type="entry name" value="ACYL_COA_DH_1"/>
    <property type="match status" value="1"/>
</dbReference>
<dbReference type="Proteomes" id="UP000309992">
    <property type="component" value="Unassembled WGS sequence"/>
</dbReference>
<feature type="domain" description="Acyl-CoA dehydrogenase/oxidase N-terminal" evidence="8">
    <location>
        <begin position="12"/>
        <end position="124"/>
    </location>
</feature>
<evidence type="ECO:0000256" key="4">
    <source>
        <dbReference type="ARBA" id="ARBA00022827"/>
    </source>
</evidence>
<proteinExistence type="inferred from homology"/>
<dbReference type="Pfam" id="PF02770">
    <property type="entry name" value="Acyl-CoA_dh_M"/>
    <property type="match status" value="1"/>
</dbReference>
<dbReference type="Pfam" id="PF02771">
    <property type="entry name" value="Acyl-CoA_dh_N"/>
    <property type="match status" value="1"/>
</dbReference>
<evidence type="ECO:0000259" key="8">
    <source>
        <dbReference type="Pfam" id="PF02771"/>
    </source>
</evidence>
<keyword evidence="10" id="KW-1185">Reference proteome</keyword>
<dbReference type="InterPro" id="IPR037069">
    <property type="entry name" value="AcylCoA_DH/ox_N_sf"/>
</dbReference>
<keyword evidence="5" id="KW-0560">Oxidoreductase</keyword>
<evidence type="ECO:0000256" key="1">
    <source>
        <dbReference type="ARBA" id="ARBA00001974"/>
    </source>
</evidence>
<evidence type="ECO:0000259" key="7">
    <source>
        <dbReference type="Pfam" id="PF02770"/>
    </source>
</evidence>
<comment type="similarity">
    <text evidence="2 5">Belongs to the acyl-CoA dehydrogenase family.</text>
</comment>
<feature type="domain" description="Acyl-CoA dehydrogenase/oxidase C-terminal" evidence="6">
    <location>
        <begin position="237"/>
        <end position="384"/>
    </location>
</feature>
<dbReference type="RefSeq" id="WP_113641170.1">
    <property type="nucleotide sequence ID" value="NZ_SWMS01000011.1"/>
</dbReference>
<evidence type="ECO:0000256" key="2">
    <source>
        <dbReference type="ARBA" id="ARBA00009347"/>
    </source>
</evidence>
<evidence type="ECO:0000259" key="6">
    <source>
        <dbReference type="Pfam" id="PF00441"/>
    </source>
</evidence>
<dbReference type="Gene3D" id="2.40.110.10">
    <property type="entry name" value="Butyryl-CoA Dehydrogenase, subunit A, domain 2"/>
    <property type="match status" value="1"/>
</dbReference>
<keyword evidence="4 5" id="KW-0274">FAD</keyword>
<dbReference type="InterPro" id="IPR036250">
    <property type="entry name" value="AcylCo_DH-like_C"/>
</dbReference>
<evidence type="ECO:0000256" key="3">
    <source>
        <dbReference type="ARBA" id="ARBA00022630"/>
    </source>
</evidence>
<sequence>MTRKIDSRGLTVEESALRDLARDFFADKVAPLVPQLERDPSELIRPLFAEMGQLDLLGPNFPEAHGGGGGRLRTRAIVSEEAARVNAGLDISMFADVALFARCIDRLGTDEQKRTYLEPVLRGDKIGAMAITEPTGGSDALSPRSRARRTGSGWVLDAAKTFITNAPIADFIVLIARTSGENRQLHGGTWFILERGMPGLVQGPAFRKAGWKSSPTGEVTASSVTLDDTHVLGEPEEGFRYLVDSLDNERVLIGASALGLAQACLELSVRYARERVVFGQAIAGYQLIQDKIATMSAGIELGRTLVYSLLDRIDRGEKVTHQAAVAKLHATELAVQSALDTIQILGGAAYVDDHPATRFLHDAKLHEIGGGTTEIMKIIIARESLRSA</sequence>
<dbReference type="Gene3D" id="1.10.540.10">
    <property type="entry name" value="Acyl-CoA dehydrogenase/oxidase, N-terminal domain"/>
    <property type="match status" value="1"/>
</dbReference>
<feature type="domain" description="Acyl-CoA oxidase/dehydrogenase middle" evidence="7">
    <location>
        <begin position="128"/>
        <end position="222"/>
    </location>
</feature>
<gene>
    <name evidence="9" type="ORF">FCN18_20760</name>
</gene>
<dbReference type="PANTHER" id="PTHR43884">
    <property type="entry name" value="ACYL-COA DEHYDROGENASE"/>
    <property type="match status" value="1"/>
</dbReference>
<dbReference type="Pfam" id="PF00441">
    <property type="entry name" value="Acyl-CoA_dh_1"/>
    <property type="match status" value="1"/>
</dbReference>
<dbReference type="SUPFAM" id="SSF56645">
    <property type="entry name" value="Acyl-CoA dehydrogenase NM domain-like"/>
    <property type="match status" value="1"/>
</dbReference>
<comment type="cofactor">
    <cofactor evidence="1 5">
        <name>FAD</name>
        <dbReference type="ChEBI" id="CHEBI:57692"/>
    </cofactor>
</comment>